<proteinExistence type="predicted"/>
<organism evidence="1 2">
    <name type="scientific">Nocardia amamiensis</name>
    <dbReference type="NCBI Taxonomy" id="404578"/>
    <lineage>
        <taxon>Bacteria</taxon>
        <taxon>Bacillati</taxon>
        <taxon>Actinomycetota</taxon>
        <taxon>Actinomycetes</taxon>
        <taxon>Mycobacteriales</taxon>
        <taxon>Nocardiaceae</taxon>
        <taxon>Nocardia</taxon>
    </lineage>
</organism>
<dbReference type="RefSeq" id="WP_195134103.1">
    <property type="nucleotide sequence ID" value="NZ_JADLQX010000078.1"/>
</dbReference>
<comment type="caution">
    <text evidence="1">The sequence shown here is derived from an EMBL/GenBank/DDBJ whole genome shotgun (WGS) entry which is preliminary data.</text>
</comment>
<dbReference type="EMBL" id="JADLQX010000078">
    <property type="protein sequence ID" value="MBF6302924.1"/>
    <property type="molecule type" value="Genomic_DNA"/>
</dbReference>
<reference evidence="1 2" key="1">
    <citation type="submission" date="2020-10" db="EMBL/GenBank/DDBJ databases">
        <title>Identification of Nocardia species via Next-generation sequencing and recognition of intraspecies genetic diversity.</title>
        <authorList>
            <person name="Li P."/>
            <person name="Li P."/>
            <person name="Lu B."/>
        </authorList>
    </citation>
    <scope>NUCLEOTIDE SEQUENCE [LARGE SCALE GENOMIC DNA]</scope>
    <source>
        <strain evidence="1 2">BJ06-0157</strain>
    </source>
</reference>
<accession>A0ABS0D6Y4</accession>
<evidence type="ECO:0000313" key="2">
    <source>
        <dbReference type="Proteomes" id="UP000702209"/>
    </source>
</evidence>
<protein>
    <submittedName>
        <fullName evidence="1">Uncharacterized protein</fullName>
    </submittedName>
</protein>
<gene>
    <name evidence="1" type="ORF">IU459_36215</name>
</gene>
<name>A0ABS0D6Y4_9NOCA</name>
<keyword evidence="2" id="KW-1185">Reference proteome</keyword>
<dbReference type="Proteomes" id="UP000702209">
    <property type="component" value="Unassembled WGS sequence"/>
</dbReference>
<evidence type="ECO:0000313" key="1">
    <source>
        <dbReference type="EMBL" id="MBF6302924.1"/>
    </source>
</evidence>
<sequence length="45" mass="4926">MSTILLPAVIEQIDVSDDVLGESEEFAAAMEEVTTESPSLYIYFA</sequence>